<sequence length="131" mass="14311">MVHRVRPQPRWSSPSCAPPLTARSAMKAVVYLNSSFCANRQQGYEMEARACAARHGYSVARTVVDVGNDALGWLLVKTEQLGVSVIVTPTLDHLGSRADAVLGRCDLLTVHPKRFLPRGTRLAATMPGSRR</sequence>
<accession>A0A6P1CPW6</accession>
<protein>
    <recommendedName>
        <fullName evidence="3">Resolvase/invertase-type recombinase catalytic domain-containing protein</fullName>
    </recommendedName>
</protein>
<reference evidence="1 2" key="1">
    <citation type="submission" date="2020-01" db="EMBL/GenBank/DDBJ databases">
        <title>Genetics and antimicrobial susceptibilities of Nocardia species isolated from the soil; a comparison with species isolated from humans.</title>
        <authorList>
            <person name="Carrasco G."/>
            <person name="Monzon S."/>
            <person name="Sansegundo M."/>
            <person name="Garcia E."/>
            <person name="Garrido N."/>
            <person name="Medina M.J."/>
            <person name="Villalon P."/>
            <person name="Ramirez-Arocha A.C."/>
            <person name="Jimenez P."/>
            <person name="Cuesta I."/>
            <person name="Valdezate S."/>
        </authorList>
    </citation>
    <scope>NUCLEOTIDE SEQUENCE [LARGE SCALE GENOMIC DNA]</scope>
    <source>
        <strain evidence="1 2">CNM20110626</strain>
    </source>
</reference>
<dbReference type="Proteomes" id="UP000471166">
    <property type="component" value="Unassembled WGS sequence"/>
</dbReference>
<evidence type="ECO:0000313" key="1">
    <source>
        <dbReference type="EMBL" id="NEW34611.1"/>
    </source>
</evidence>
<comment type="caution">
    <text evidence="1">The sequence shown here is derived from an EMBL/GenBank/DDBJ whole genome shotgun (WGS) entry which is preliminary data.</text>
</comment>
<gene>
    <name evidence="1" type="ORF">GV791_18910</name>
</gene>
<evidence type="ECO:0000313" key="2">
    <source>
        <dbReference type="Proteomes" id="UP000471166"/>
    </source>
</evidence>
<organism evidence="1 2">
    <name type="scientific">Nocardia cyriacigeorgica</name>
    <dbReference type="NCBI Taxonomy" id="135487"/>
    <lineage>
        <taxon>Bacteria</taxon>
        <taxon>Bacillati</taxon>
        <taxon>Actinomycetota</taxon>
        <taxon>Actinomycetes</taxon>
        <taxon>Mycobacteriales</taxon>
        <taxon>Nocardiaceae</taxon>
        <taxon>Nocardia</taxon>
    </lineage>
</organism>
<proteinExistence type="predicted"/>
<dbReference type="AlphaFoldDB" id="A0A6P1CPW6"/>
<dbReference type="EMBL" id="JAAGVB010000030">
    <property type="protein sequence ID" value="NEW34611.1"/>
    <property type="molecule type" value="Genomic_DNA"/>
</dbReference>
<evidence type="ECO:0008006" key="3">
    <source>
        <dbReference type="Google" id="ProtNLM"/>
    </source>
</evidence>
<name>A0A6P1CPW6_9NOCA</name>